<protein>
    <submittedName>
        <fullName evidence="2">Helix-turn-helix transcriptional regulator</fullName>
    </submittedName>
</protein>
<dbReference type="Proteomes" id="UP001231109">
    <property type="component" value="Unassembled WGS sequence"/>
</dbReference>
<keyword evidence="3" id="KW-1185">Reference proteome</keyword>
<evidence type="ECO:0000259" key="1">
    <source>
        <dbReference type="PROSITE" id="PS50943"/>
    </source>
</evidence>
<organism evidence="2 3">
    <name type="scientific">Rheinheimera baltica</name>
    <dbReference type="NCBI Taxonomy" id="67576"/>
    <lineage>
        <taxon>Bacteria</taxon>
        <taxon>Pseudomonadati</taxon>
        <taxon>Pseudomonadota</taxon>
        <taxon>Gammaproteobacteria</taxon>
        <taxon>Chromatiales</taxon>
        <taxon>Chromatiaceae</taxon>
        <taxon>Rheinheimera</taxon>
    </lineage>
</organism>
<dbReference type="EMBL" id="JAPJDZ010000006">
    <property type="protein sequence ID" value="MDP5135176.1"/>
    <property type="molecule type" value="Genomic_DNA"/>
</dbReference>
<comment type="caution">
    <text evidence="2">The sequence shown here is derived from an EMBL/GenBank/DDBJ whole genome shotgun (WGS) entry which is preliminary data.</text>
</comment>
<dbReference type="RefSeq" id="WP_305974093.1">
    <property type="nucleotide sequence ID" value="NZ_JAPJDZ010000006.1"/>
</dbReference>
<dbReference type="InterPro" id="IPR001387">
    <property type="entry name" value="Cro/C1-type_HTH"/>
</dbReference>
<evidence type="ECO:0000313" key="3">
    <source>
        <dbReference type="Proteomes" id="UP001231109"/>
    </source>
</evidence>
<dbReference type="InterPro" id="IPR010982">
    <property type="entry name" value="Lambda_DNA-bd_dom_sf"/>
</dbReference>
<dbReference type="SUPFAM" id="SSF47413">
    <property type="entry name" value="lambda repressor-like DNA-binding domains"/>
    <property type="match status" value="1"/>
</dbReference>
<feature type="domain" description="HTH cro/C1-type" evidence="1">
    <location>
        <begin position="11"/>
        <end position="64"/>
    </location>
</feature>
<accession>A0ABT9HVM5</accession>
<dbReference type="Pfam" id="PF13443">
    <property type="entry name" value="HTH_26"/>
    <property type="match status" value="1"/>
</dbReference>
<name>A0ABT9HVM5_9GAMM</name>
<sequence length="246" mass="28003">MNQTSQLITALKHSLKTKGMSYRQLAEQLQLSEASVKRIFAQQNFTLSRLEQICRVLDTNLYELAKSSTLAKNSLPRQLSMPQEQALADDPTMLTYLYLLLNGWQAADINSRYQLDNLKSIRLLAALDRLKLLELQPHNKVRLLVSRDIQWRPDGPVRRRYEQQVKMTFIADSFTAPEHWLRLETAELSGASISIVQRRLNQLSEQFAELAELDLATAPTDKKGVGLLVAFRPWVFDMVLAPPVGG</sequence>
<dbReference type="PROSITE" id="PS50943">
    <property type="entry name" value="HTH_CROC1"/>
    <property type="match status" value="1"/>
</dbReference>
<reference evidence="2 3" key="1">
    <citation type="submission" date="2022-11" db="EMBL/GenBank/DDBJ databases">
        <title>Viruses from the air-sea interface of a natural surface slick.</title>
        <authorList>
            <person name="Rahlff J."/>
            <person name="Holmfeldt K."/>
        </authorList>
    </citation>
    <scope>NUCLEOTIDE SEQUENCE [LARGE SCALE GENOMIC DNA]</scope>
    <source>
        <strain evidence="2 3">SMS4</strain>
    </source>
</reference>
<evidence type="ECO:0000313" key="2">
    <source>
        <dbReference type="EMBL" id="MDP5135176.1"/>
    </source>
</evidence>
<dbReference type="CDD" id="cd00093">
    <property type="entry name" value="HTH_XRE"/>
    <property type="match status" value="1"/>
</dbReference>
<gene>
    <name evidence="2" type="ORF">ORJ04_04330</name>
</gene>
<dbReference type="Gene3D" id="1.10.260.40">
    <property type="entry name" value="lambda repressor-like DNA-binding domains"/>
    <property type="match status" value="1"/>
</dbReference>
<dbReference type="SMART" id="SM00530">
    <property type="entry name" value="HTH_XRE"/>
    <property type="match status" value="1"/>
</dbReference>
<proteinExistence type="predicted"/>